<reference evidence="5 6" key="1">
    <citation type="submission" date="2019-06" db="EMBL/GenBank/DDBJ databases">
        <title>New taxonomy in bacterial strain CC-CFT640, isolated from vineyard.</title>
        <authorList>
            <person name="Lin S.-Y."/>
            <person name="Tsai C.-F."/>
            <person name="Young C.-C."/>
        </authorList>
    </citation>
    <scope>NUCLEOTIDE SEQUENCE [LARGE SCALE GENOMIC DNA]</scope>
    <source>
        <strain evidence="5 6">CC-CFT640</strain>
    </source>
</reference>
<dbReference type="PROSITE" id="PS51353">
    <property type="entry name" value="ARSC"/>
    <property type="match status" value="1"/>
</dbReference>
<keyword evidence="6" id="KW-1185">Reference proteome</keyword>
<dbReference type="PANTHER" id="PTHR30041">
    <property type="entry name" value="ARSENATE REDUCTASE"/>
    <property type="match status" value="1"/>
</dbReference>
<evidence type="ECO:0000256" key="3">
    <source>
        <dbReference type="PROSITE-ProRule" id="PRU01282"/>
    </source>
</evidence>
<protein>
    <recommendedName>
        <fullName evidence="4">Arsenate reductase</fullName>
        <ecNumber evidence="4">1.20.4.1</ecNumber>
    </recommendedName>
</protein>
<comment type="caution">
    <text evidence="5">The sequence shown here is derived from an EMBL/GenBank/DDBJ whole genome shotgun (WGS) entry which is preliminary data.</text>
</comment>
<dbReference type="GO" id="GO:0008794">
    <property type="term" value="F:arsenate reductase (glutaredoxin) activity"/>
    <property type="evidence" value="ECO:0007669"/>
    <property type="project" value="UniProtKB-UniRule"/>
</dbReference>
<comment type="catalytic activity">
    <reaction evidence="4">
        <text>[glutaredoxin]-dithiol + arsenate + glutathione + H(+) = glutathionyl-S-S-[glutaredoxin] + arsenite + H2O</text>
        <dbReference type="Rhea" id="RHEA:22016"/>
        <dbReference type="Rhea" id="RHEA-COMP:10729"/>
        <dbReference type="Rhea" id="RHEA-COMP:17668"/>
        <dbReference type="ChEBI" id="CHEBI:15377"/>
        <dbReference type="ChEBI" id="CHEBI:15378"/>
        <dbReference type="ChEBI" id="CHEBI:29242"/>
        <dbReference type="ChEBI" id="CHEBI:29950"/>
        <dbReference type="ChEBI" id="CHEBI:48597"/>
        <dbReference type="ChEBI" id="CHEBI:57925"/>
        <dbReference type="ChEBI" id="CHEBI:146199"/>
        <dbReference type="EC" id="1.20.4.1"/>
    </reaction>
</comment>
<dbReference type="InterPro" id="IPR006659">
    <property type="entry name" value="Arsenate_reductase"/>
</dbReference>
<sequence length="124" mass="13545">MPATAKTAITIWHNPRCSKSRETLALLQEHGVEPAIREYLKQPPSRREIETLLDLLGGEPRALLRDGEAEFKATGKKAATLTRKDVVELIAAHPVLLQRPVVVAADKAAIGRPPEAVLKVIGKM</sequence>
<dbReference type="EC" id="1.20.4.1" evidence="4"/>
<dbReference type="RefSeq" id="WP_147850106.1">
    <property type="nucleotide sequence ID" value="NZ_VDUZ01000036.1"/>
</dbReference>
<accession>A0A5C8PE58</accession>
<dbReference type="OrthoDB" id="9790554at2"/>
<dbReference type="AlphaFoldDB" id="A0A5C8PE58"/>
<dbReference type="Pfam" id="PF03960">
    <property type="entry name" value="ArsC"/>
    <property type="match status" value="1"/>
</dbReference>
<dbReference type="SUPFAM" id="SSF52833">
    <property type="entry name" value="Thioredoxin-like"/>
    <property type="match status" value="1"/>
</dbReference>
<dbReference type="Gene3D" id="3.40.30.10">
    <property type="entry name" value="Glutaredoxin"/>
    <property type="match status" value="1"/>
</dbReference>
<evidence type="ECO:0000313" key="6">
    <source>
        <dbReference type="Proteomes" id="UP000321638"/>
    </source>
</evidence>
<evidence type="ECO:0000256" key="2">
    <source>
        <dbReference type="ARBA" id="ARBA00023002"/>
    </source>
</evidence>
<dbReference type="NCBIfam" id="TIGR00014">
    <property type="entry name" value="arsC"/>
    <property type="match status" value="1"/>
</dbReference>
<keyword evidence="2 4" id="KW-0560">Oxidoreductase</keyword>
<dbReference type="InterPro" id="IPR006660">
    <property type="entry name" value="Arsenate_reductase-like"/>
</dbReference>
<dbReference type="PANTHER" id="PTHR30041:SF4">
    <property type="entry name" value="ARSENATE REDUCTASE"/>
    <property type="match status" value="1"/>
</dbReference>
<evidence type="ECO:0000256" key="1">
    <source>
        <dbReference type="ARBA" id="ARBA00007198"/>
    </source>
</evidence>
<gene>
    <name evidence="5" type="primary">arsC</name>
    <name evidence="5" type="ORF">FHP25_27010</name>
</gene>
<proteinExistence type="inferred from homology"/>
<dbReference type="CDD" id="cd03034">
    <property type="entry name" value="ArsC_ArsC"/>
    <property type="match status" value="1"/>
</dbReference>
<evidence type="ECO:0000313" key="5">
    <source>
        <dbReference type="EMBL" id="TXL72078.1"/>
    </source>
</evidence>
<organism evidence="5 6">
    <name type="scientific">Vineibacter terrae</name>
    <dbReference type="NCBI Taxonomy" id="2586908"/>
    <lineage>
        <taxon>Bacteria</taxon>
        <taxon>Pseudomonadati</taxon>
        <taxon>Pseudomonadota</taxon>
        <taxon>Alphaproteobacteria</taxon>
        <taxon>Hyphomicrobiales</taxon>
        <taxon>Vineibacter</taxon>
    </lineage>
</organism>
<dbReference type="Proteomes" id="UP000321638">
    <property type="component" value="Unassembled WGS sequence"/>
</dbReference>
<dbReference type="EMBL" id="VDUZ01000036">
    <property type="protein sequence ID" value="TXL72078.1"/>
    <property type="molecule type" value="Genomic_DNA"/>
</dbReference>
<dbReference type="InterPro" id="IPR036249">
    <property type="entry name" value="Thioredoxin-like_sf"/>
</dbReference>
<evidence type="ECO:0000256" key="4">
    <source>
        <dbReference type="RuleBase" id="RU362029"/>
    </source>
</evidence>
<comment type="similarity">
    <text evidence="1 3 4">Belongs to the ArsC family.</text>
</comment>
<name>A0A5C8PE58_9HYPH</name>